<dbReference type="GO" id="GO:0004673">
    <property type="term" value="F:protein histidine kinase activity"/>
    <property type="evidence" value="ECO:0007669"/>
    <property type="project" value="UniProtKB-EC"/>
</dbReference>
<keyword evidence="3" id="KW-0808">Transferase</keyword>
<comment type="caution">
    <text evidence="7">The sequence shown here is derived from an EMBL/GenBank/DDBJ whole genome shotgun (WGS) entry which is preliminary data.</text>
</comment>
<dbReference type="Proteomes" id="UP000294927">
    <property type="component" value="Unassembled WGS sequence"/>
</dbReference>
<dbReference type="PRINTS" id="PR00344">
    <property type="entry name" value="BCTRLSENSOR"/>
</dbReference>
<organism evidence="7 8">
    <name type="scientific">Actinophytocola oryzae</name>
    <dbReference type="NCBI Taxonomy" id="502181"/>
    <lineage>
        <taxon>Bacteria</taxon>
        <taxon>Bacillati</taxon>
        <taxon>Actinomycetota</taxon>
        <taxon>Actinomycetes</taxon>
        <taxon>Pseudonocardiales</taxon>
        <taxon>Pseudonocardiaceae</taxon>
    </lineage>
</organism>
<dbReference type="AlphaFoldDB" id="A0A4R7V3E9"/>
<feature type="domain" description="Histidine kinase/HSP90-like ATPase" evidence="6">
    <location>
        <begin position="123"/>
        <end position="210"/>
    </location>
</feature>
<keyword evidence="5" id="KW-0902">Two-component regulatory system</keyword>
<dbReference type="InterPro" id="IPR004358">
    <property type="entry name" value="Sig_transdc_His_kin-like_C"/>
</dbReference>
<dbReference type="PANTHER" id="PTHR24421">
    <property type="entry name" value="NITRATE/NITRITE SENSOR PROTEIN NARX-RELATED"/>
    <property type="match status" value="1"/>
</dbReference>
<proteinExistence type="predicted"/>
<dbReference type="RefSeq" id="WP_133907041.1">
    <property type="nucleotide sequence ID" value="NZ_SOCP01000016.1"/>
</dbReference>
<name>A0A4R7V3E9_9PSEU</name>
<dbReference type="Pfam" id="PF02518">
    <property type="entry name" value="HATPase_c"/>
    <property type="match status" value="1"/>
</dbReference>
<evidence type="ECO:0000256" key="3">
    <source>
        <dbReference type="ARBA" id="ARBA00022679"/>
    </source>
</evidence>
<evidence type="ECO:0000256" key="1">
    <source>
        <dbReference type="ARBA" id="ARBA00000085"/>
    </source>
</evidence>
<evidence type="ECO:0000259" key="6">
    <source>
        <dbReference type="Pfam" id="PF02518"/>
    </source>
</evidence>
<dbReference type="CDD" id="cd16917">
    <property type="entry name" value="HATPase_UhpB-NarQ-NarX-like"/>
    <property type="match status" value="1"/>
</dbReference>
<keyword evidence="4 7" id="KW-0418">Kinase</keyword>
<evidence type="ECO:0000256" key="2">
    <source>
        <dbReference type="ARBA" id="ARBA00012438"/>
    </source>
</evidence>
<evidence type="ECO:0000256" key="5">
    <source>
        <dbReference type="ARBA" id="ARBA00023012"/>
    </source>
</evidence>
<dbReference type="PANTHER" id="PTHR24421:SF61">
    <property type="entry name" value="OXYGEN SENSOR HISTIDINE KINASE NREB"/>
    <property type="match status" value="1"/>
</dbReference>
<comment type="catalytic activity">
    <reaction evidence="1">
        <text>ATP + protein L-histidine = ADP + protein N-phospho-L-histidine.</text>
        <dbReference type="EC" id="2.7.13.3"/>
    </reaction>
</comment>
<accession>A0A4R7V3E9</accession>
<dbReference type="InterPro" id="IPR003594">
    <property type="entry name" value="HATPase_dom"/>
</dbReference>
<dbReference type="OrthoDB" id="3534981at2"/>
<dbReference type="EMBL" id="SOCP01000016">
    <property type="protein sequence ID" value="TDV43132.1"/>
    <property type="molecule type" value="Genomic_DNA"/>
</dbReference>
<keyword evidence="8" id="KW-1185">Reference proteome</keyword>
<evidence type="ECO:0000256" key="4">
    <source>
        <dbReference type="ARBA" id="ARBA00022777"/>
    </source>
</evidence>
<dbReference type="SUPFAM" id="SSF55874">
    <property type="entry name" value="ATPase domain of HSP90 chaperone/DNA topoisomerase II/histidine kinase"/>
    <property type="match status" value="1"/>
</dbReference>
<dbReference type="GO" id="GO:0000160">
    <property type="term" value="P:phosphorelay signal transduction system"/>
    <property type="evidence" value="ECO:0007669"/>
    <property type="project" value="UniProtKB-KW"/>
</dbReference>
<dbReference type="Gene3D" id="3.30.565.10">
    <property type="entry name" value="Histidine kinase-like ATPase, C-terminal domain"/>
    <property type="match status" value="1"/>
</dbReference>
<evidence type="ECO:0000313" key="8">
    <source>
        <dbReference type="Proteomes" id="UP000294927"/>
    </source>
</evidence>
<protein>
    <recommendedName>
        <fullName evidence="2">histidine kinase</fullName>
        <ecNumber evidence="2">2.7.13.3</ecNumber>
    </recommendedName>
</protein>
<gene>
    <name evidence="7" type="ORF">CLV71_11666</name>
</gene>
<dbReference type="InterPro" id="IPR050482">
    <property type="entry name" value="Sensor_HK_TwoCompSys"/>
</dbReference>
<dbReference type="InterPro" id="IPR036890">
    <property type="entry name" value="HATPase_C_sf"/>
</dbReference>
<reference evidence="7 8" key="1">
    <citation type="submission" date="2019-03" db="EMBL/GenBank/DDBJ databases">
        <title>Genomic Encyclopedia of Archaeal and Bacterial Type Strains, Phase II (KMG-II): from individual species to whole genera.</title>
        <authorList>
            <person name="Goeker M."/>
        </authorList>
    </citation>
    <scope>NUCLEOTIDE SEQUENCE [LARGE SCALE GENOMIC DNA]</scope>
    <source>
        <strain evidence="7 8">DSM 45499</strain>
    </source>
</reference>
<sequence length="211" mass="22560">MTGYLFAGMVTVLFGIGVWAAFTEGVRRGRAMEQSRADQRIQDTALPALDAIAVLAGTPQTKQVAREYAAVLRRNLGRKRRGRLSEDLAGVVAELSWHGIRTRLELDGLDERVDADLPAERRSALREAIGAALHNTARHSGVRDARVTVETRDGGVAVTARDSGAGFDLDDGRAGFGIGESIVGRMAEVGGTATIESRPGRGTRVTLWVPA</sequence>
<evidence type="ECO:0000313" key="7">
    <source>
        <dbReference type="EMBL" id="TDV43132.1"/>
    </source>
</evidence>
<dbReference type="EC" id="2.7.13.3" evidence="2"/>